<feature type="signal peptide" evidence="3">
    <location>
        <begin position="1"/>
        <end position="25"/>
    </location>
</feature>
<evidence type="ECO:0000259" key="4">
    <source>
        <dbReference type="Pfam" id="PF00884"/>
    </source>
</evidence>
<evidence type="ECO:0000256" key="1">
    <source>
        <dbReference type="ARBA" id="ARBA00008779"/>
    </source>
</evidence>
<dbReference type="SUPFAM" id="SSF53649">
    <property type="entry name" value="Alkaline phosphatase-like"/>
    <property type="match status" value="1"/>
</dbReference>
<evidence type="ECO:0000256" key="3">
    <source>
        <dbReference type="SAM" id="SignalP"/>
    </source>
</evidence>
<dbReference type="Pfam" id="PF07691">
    <property type="entry name" value="PA14"/>
    <property type="match status" value="1"/>
</dbReference>
<evidence type="ECO:0000259" key="5">
    <source>
        <dbReference type="Pfam" id="PF07691"/>
    </source>
</evidence>
<dbReference type="Pfam" id="PF00884">
    <property type="entry name" value="Sulfatase"/>
    <property type="match status" value="1"/>
</dbReference>
<reference evidence="6" key="1">
    <citation type="journal article" date="2013" name="Int. J. Syst. Evol. Microbiol.">
        <title>Aestuariibaculum suncheonense gen. nov., sp. nov., a marine bacterium of the family Flavobacteriaceae isolated from a tidal flat and emended descriptions of the genera Gaetbulibacter and Tamlana.</title>
        <authorList>
            <person name="Jeong S.H."/>
            <person name="Park M.S."/>
            <person name="Jin H.M."/>
            <person name="Lee K."/>
            <person name="Park W."/>
            <person name="Jeon C.O."/>
        </authorList>
    </citation>
    <scope>NUCLEOTIDE SEQUENCE</scope>
    <source>
        <strain evidence="6">SC17</strain>
    </source>
</reference>
<keyword evidence="7" id="KW-1185">Reference proteome</keyword>
<dbReference type="PANTHER" id="PTHR43751">
    <property type="entry name" value="SULFATASE"/>
    <property type="match status" value="1"/>
</dbReference>
<sequence length="693" mass="78272">MIRIYKFSFLAGVFAIYLYSSSVKAQQKNASKPNIIFILTDDLGYGDIGVFYQNQRKAKGERSQPWTSTPNLDKMAHEGAMLTQHYAAAPVCAPSRSSLLTGLSQGHANVRDNQFDKALADNYTIGNVAQKMGYTTAAIGKWGLQGSDVEDWPSAPNKRGFDYFYGYMRHVDGHEHYPVEGIYRGKKEVWENDKEVSAGLDKCYTTDLWTAVAKKWIVEQTKAEKPFLMYLAYDTPHAVLELPTQKYPKGGGLHGGLQWTGKSGQMINTASGAPDSYMHPEYAKATYDDDNNGDTPEVEWPKTYKRYATSVRRIDDAVGDVIQLLKDLKIDDNTLVIFTSDNGPSTESYLPKGYVPNNPDFFDSFGPFDGVKRDVLEGGERMPLIARWPGHIPENSKVDEPSISYDWLATFTEVAGFPAPAYSDGISVLPALTGKGNQQESLVYSEYVFPGKTPDFQEFSPNNRNRVRKQMQMIRKGDLVGIRYNIQSAEDDFEIYDVIIDTHQSHNLAGEDSLAEVQQYMKDKVLRIRRTDAQAKRPYDDAPVPALSMQVRKKGWNWKAFDGHYPWLPNLSFMSAVKSGKVSKLDKMNFKKTEEDLFLFEGYIDIPSTGSYTFQFSAIDKGLVRFHDAILFDADYGYTPGTMKMTEMILEKGIHPIKVYISNKNQVQNPFQLTWSSKSHVSESFNALSVYYR</sequence>
<dbReference type="PANTHER" id="PTHR43751:SF3">
    <property type="entry name" value="SULFATASE N-TERMINAL DOMAIN-CONTAINING PROTEIN"/>
    <property type="match status" value="1"/>
</dbReference>
<protein>
    <submittedName>
        <fullName evidence="6">Arylsulfatase</fullName>
    </submittedName>
</protein>
<evidence type="ECO:0000313" key="7">
    <source>
        <dbReference type="Proteomes" id="UP000602057"/>
    </source>
</evidence>
<dbReference type="SUPFAM" id="SSF56988">
    <property type="entry name" value="Anthrax protective antigen"/>
    <property type="match status" value="1"/>
</dbReference>
<dbReference type="CDD" id="cd16145">
    <property type="entry name" value="ARS_like"/>
    <property type="match status" value="1"/>
</dbReference>
<dbReference type="InterPro" id="IPR024607">
    <property type="entry name" value="Sulfatase_CS"/>
</dbReference>
<dbReference type="Gene3D" id="3.90.182.10">
    <property type="entry name" value="Toxin - Anthrax Protective Antigen,domain 1"/>
    <property type="match status" value="1"/>
</dbReference>
<dbReference type="InterPro" id="IPR052701">
    <property type="entry name" value="GAG_Ulvan_Degrading_Sulfatases"/>
</dbReference>
<dbReference type="EMBL" id="JACVXC010000004">
    <property type="protein sequence ID" value="MBD0836253.1"/>
    <property type="molecule type" value="Genomic_DNA"/>
</dbReference>
<keyword evidence="3" id="KW-0732">Signal</keyword>
<gene>
    <name evidence="6" type="ORF">ICJ84_12455</name>
</gene>
<dbReference type="GO" id="GO:0016787">
    <property type="term" value="F:hydrolase activity"/>
    <property type="evidence" value="ECO:0007669"/>
    <property type="project" value="UniProtKB-KW"/>
</dbReference>
<reference evidence="6" key="2">
    <citation type="submission" date="2020-09" db="EMBL/GenBank/DDBJ databases">
        <authorList>
            <person name="Wu Z."/>
        </authorList>
    </citation>
    <scope>NUCLEOTIDE SEQUENCE</scope>
    <source>
        <strain evidence="6">SC17</strain>
    </source>
</reference>
<feature type="chain" id="PRO_5035273326" evidence="3">
    <location>
        <begin position="26"/>
        <end position="693"/>
    </location>
</feature>
<dbReference type="RefSeq" id="WP_188216735.1">
    <property type="nucleotide sequence ID" value="NZ_BAABGH010000007.1"/>
</dbReference>
<dbReference type="Gene3D" id="3.40.720.10">
    <property type="entry name" value="Alkaline Phosphatase, subunit A"/>
    <property type="match status" value="1"/>
</dbReference>
<feature type="domain" description="PA14" evidence="5">
    <location>
        <begin position="600"/>
        <end position="680"/>
    </location>
</feature>
<dbReference type="InterPro" id="IPR011658">
    <property type="entry name" value="PA14_dom"/>
</dbReference>
<evidence type="ECO:0000313" key="6">
    <source>
        <dbReference type="EMBL" id="MBD0836253.1"/>
    </source>
</evidence>
<evidence type="ECO:0000256" key="2">
    <source>
        <dbReference type="ARBA" id="ARBA00022801"/>
    </source>
</evidence>
<comment type="caution">
    <text evidence="6">The sequence shown here is derived from an EMBL/GenBank/DDBJ whole genome shotgun (WGS) entry which is preliminary data.</text>
</comment>
<feature type="domain" description="Sulfatase N-terminal" evidence="4">
    <location>
        <begin position="33"/>
        <end position="416"/>
    </location>
</feature>
<proteinExistence type="inferred from homology"/>
<dbReference type="InterPro" id="IPR000917">
    <property type="entry name" value="Sulfatase_N"/>
</dbReference>
<dbReference type="PROSITE" id="PS00523">
    <property type="entry name" value="SULFATASE_1"/>
    <property type="match status" value="1"/>
</dbReference>
<comment type="similarity">
    <text evidence="1">Belongs to the sulfatase family.</text>
</comment>
<dbReference type="AlphaFoldDB" id="A0A8J6QGP4"/>
<accession>A0A8J6QGP4</accession>
<dbReference type="InterPro" id="IPR017850">
    <property type="entry name" value="Alkaline_phosphatase_core_sf"/>
</dbReference>
<name>A0A8J6QGP4_9FLAO</name>
<keyword evidence="2" id="KW-0378">Hydrolase</keyword>
<organism evidence="6 7">
    <name type="scientific">Aestuariibaculum suncheonense</name>
    <dbReference type="NCBI Taxonomy" id="1028745"/>
    <lineage>
        <taxon>Bacteria</taxon>
        <taxon>Pseudomonadati</taxon>
        <taxon>Bacteroidota</taxon>
        <taxon>Flavobacteriia</taxon>
        <taxon>Flavobacteriales</taxon>
        <taxon>Flavobacteriaceae</taxon>
    </lineage>
</organism>
<dbReference type="Proteomes" id="UP000602057">
    <property type="component" value="Unassembled WGS sequence"/>
</dbReference>